<feature type="transmembrane region" description="Helical" evidence="1">
    <location>
        <begin position="145"/>
        <end position="178"/>
    </location>
</feature>
<feature type="transmembrane region" description="Helical" evidence="1">
    <location>
        <begin position="231"/>
        <end position="251"/>
    </location>
</feature>
<name>A0A1I6XVM2_9BACT</name>
<feature type="transmembrane region" description="Helical" evidence="1">
    <location>
        <begin position="198"/>
        <end position="219"/>
    </location>
</feature>
<gene>
    <name evidence="2" type="ORF">SAMN04489724_0702</name>
</gene>
<dbReference type="OrthoDB" id="975915at2"/>
<feature type="transmembrane region" description="Helical" evidence="1">
    <location>
        <begin position="369"/>
        <end position="387"/>
    </location>
</feature>
<dbReference type="RefSeq" id="WP_091691309.1">
    <property type="nucleotide sequence ID" value="NZ_FPBF01000001.1"/>
</dbReference>
<feature type="transmembrane region" description="Helical" evidence="1">
    <location>
        <begin position="36"/>
        <end position="58"/>
    </location>
</feature>
<dbReference type="STRING" id="305507.SAMN04489724_0702"/>
<feature type="transmembrane region" description="Helical" evidence="1">
    <location>
        <begin position="339"/>
        <end position="357"/>
    </location>
</feature>
<feature type="transmembrane region" description="Helical" evidence="1">
    <location>
        <begin position="305"/>
        <end position="327"/>
    </location>
</feature>
<evidence type="ECO:0000313" key="2">
    <source>
        <dbReference type="EMBL" id="SFT42565.1"/>
    </source>
</evidence>
<feature type="transmembrane region" description="Helical" evidence="1">
    <location>
        <begin position="112"/>
        <end position="133"/>
    </location>
</feature>
<reference evidence="3" key="1">
    <citation type="submission" date="2016-10" db="EMBL/GenBank/DDBJ databases">
        <authorList>
            <person name="Varghese N."/>
            <person name="Submissions S."/>
        </authorList>
    </citation>
    <scope>NUCLEOTIDE SEQUENCE [LARGE SCALE GENOMIC DNA]</scope>
    <source>
        <strain evidence="3">DSM 23445</strain>
    </source>
</reference>
<evidence type="ECO:0008006" key="4">
    <source>
        <dbReference type="Google" id="ProtNLM"/>
    </source>
</evidence>
<organism evidence="2 3">
    <name type="scientific">Algoriphagus locisalis</name>
    <dbReference type="NCBI Taxonomy" id="305507"/>
    <lineage>
        <taxon>Bacteria</taxon>
        <taxon>Pseudomonadati</taxon>
        <taxon>Bacteroidota</taxon>
        <taxon>Cytophagia</taxon>
        <taxon>Cytophagales</taxon>
        <taxon>Cyclobacteriaceae</taxon>
        <taxon>Algoriphagus</taxon>
    </lineage>
</organism>
<keyword evidence="1" id="KW-0812">Transmembrane</keyword>
<keyword evidence="3" id="KW-1185">Reference proteome</keyword>
<keyword evidence="1" id="KW-1133">Transmembrane helix</keyword>
<feature type="transmembrane region" description="Helical" evidence="1">
    <location>
        <begin position="6"/>
        <end position="24"/>
    </location>
</feature>
<evidence type="ECO:0000313" key="3">
    <source>
        <dbReference type="Proteomes" id="UP000199673"/>
    </source>
</evidence>
<sequence>MNLVILDYFIFGCSNLLVLSFLIFRYKQKIYSKLEVLLVVLLWLVHFTFSLVFALYILRNGGDSYRYWTVTADSSQYASTWMEHFGVNTFFIQWLNYLPYKALGLSYLSGSVLYAMISYAGLLLLFEGIRYLISLYKDSLAYSQLLYLPLFLPGLHFWTAGVSKESLLFFGLGLMFYAFSVKKNQPFLVLTGWMTCLLVRPFIGFMFLPILAYYLFLFLKKRSFVIRFRVIVIMALVLFKAVQHFVSYLHLEDFTWQKLRNLSDSQLRFLTEYNANTELPMGGMNTMERWFAVTFRPLIWESWDFLSLVFAMENSFLLLILILGIGFSWKKAVQMPFSIKYYTIIAFAMFLIFTFTLNNMGLFYRMKSIWLPFVHLTFLWLICSSSLRSENTSIQ</sequence>
<keyword evidence="1" id="KW-0472">Membrane</keyword>
<proteinExistence type="predicted"/>
<protein>
    <recommendedName>
        <fullName evidence="4">Dolichyl-phosphate-mannose-protein mannosyltransferase</fullName>
    </recommendedName>
</protein>
<dbReference type="EMBL" id="FPBF01000001">
    <property type="protein sequence ID" value="SFT42565.1"/>
    <property type="molecule type" value="Genomic_DNA"/>
</dbReference>
<accession>A0A1I6XVM2</accession>
<dbReference type="Proteomes" id="UP000199673">
    <property type="component" value="Unassembled WGS sequence"/>
</dbReference>
<evidence type="ECO:0000256" key="1">
    <source>
        <dbReference type="SAM" id="Phobius"/>
    </source>
</evidence>
<dbReference type="AlphaFoldDB" id="A0A1I6XVM2"/>